<feature type="non-terminal residue" evidence="2">
    <location>
        <position position="59"/>
    </location>
</feature>
<evidence type="ECO:0000256" key="1">
    <source>
        <dbReference type="SAM" id="MobiDB-lite"/>
    </source>
</evidence>
<proteinExistence type="predicted"/>
<dbReference type="AlphaFoldDB" id="A0A6J4T425"/>
<feature type="non-terminal residue" evidence="2">
    <location>
        <position position="1"/>
    </location>
</feature>
<sequence length="59" mass="6249">CSSAIRTRTRSRGLIAPGSAYPAPAPATSPGASQRLSDFNARPSSRPDPLASTRRRQLL</sequence>
<gene>
    <name evidence="2" type="ORF">AVDCRST_MAG69-2577</name>
</gene>
<protein>
    <submittedName>
        <fullName evidence="2">Uncharacterized protein</fullName>
    </submittedName>
</protein>
<feature type="compositionally biased region" description="Low complexity" evidence="1">
    <location>
        <begin position="16"/>
        <end position="33"/>
    </location>
</feature>
<dbReference type="EMBL" id="CADCVP010000277">
    <property type="protein sequence ID" value="CAA9512684.1"/>
    <property type="molecule type" value="Genomic_DNA"/>
</dbReference>
<accession>A0A6J4T425</accession>
<feature type="region of interest" description="Disordered" evidence="1">
    <location>
        <begin position="1"/>
        <end position="59"/>
    </location>
</feature>
<organism evidence="2">
    <name type="scientific">uncultured Solirubrobacteraceae bacterium</name>
    <dbReference type="NCBI Taxonomy" id="1162706"/>
    <lineage>
        <taxon>Bacteria</taxon>
        <taxon>Bacillati</taxon>
        <taxon>Actinomycetota</taxon>
        <taxon>Thermoleophilia</taxon>
        <taxon>Solirubrobacterales</taxon>
        <taxon>Solirubrobacteraceae</taxon>
        <taxon>environmental samples</taxon>
    </lineage>
</organism>
<evidence type="ECO:0000313" key="2">
    <source>
        <dbReference type="EMBL" id="CAA9512684.1"/>
    </source>
</evidence>
<reference evidence="2" key="1">
    <citation type="submission" date="2020-02" db="EMBL/GenBank/DDBJ databases">
        <authorList>
            <person name="Meier V. D."/>
        </authorList>
    </citation>
    <scope>NUCLEOTIDE SEQUENCE</scope>
    <source>
        <strain evidence="2">AVDCRST_MAG69</strain>
    </source>
</reference>
<name>A0A6J4T425_9ACTN</name>